<sequence length="143" mass="15319">MNGRTDGEKPLFAMDNGSSSLLAACGSGRGYEQSIQYHNTTQTHQHHHQKAMASRLRMLIAELEAEERAQKGGNSFANHGNGNQNYAAPNTNNGAYSGNGNSHHITNNHGSGPTINNSGQFNGHGNGGFFHGNFDASTRNYGF</sequence>
<comment type="caution">
    <text evidence="2">The sequence shown here is derived from an EMBL/GenBank/DDBJ whole genome shotgun (WGS) entry which is preliminary data.</text>
</comment>
<evidence type="ECO:0000313" key="2">
    <source>
        <dbReference type="EMBL" id="RYQ79386.1"/>
    </source>
</evidence>
<dbReference type="AlphaFoldDB" id="A0A444WPE2"/>
<dbReference type="Proteomes" id="UP000289738">
    <property type="component" value="Unassembled WGS sequence"/>
</dbReference>
<evidence type="ECO:0000256" key="1">
    <source>
        <dbReference type="SAM" id="MobiDB-lite"/>
    </source>
</evidence>
<protein>
    <submittedName>
        <fullName evidence="2">Uncharacterized protein</fullName>
    </submittedName>
</protein>
<gene>
    <name evidence="2" type="ORF">Ahy_Scaffold6g108123</name>
</gene>
<accession>A0A444WPE2</accession>
<feature type="region of interest" description="Disordered" evidence="1">
    <location>
        <begin position="72"/>
        <end position="96"/>
    </location>
</feature>
<evidence type="ECO:0000313" key="3">
    <source>
        <dbReference type="Proteomes" id="UP000289738"/>
    </source>
</evidence>
<organism evidence="2 3">
    <name type="scientific">Arachis hypogaea</name>
    <name type="common">Peanut</name>
    <dbReference type="NCBI Taxonomy" id="3818"/>
    <lineage>
        <taxon>Eukaryota</taxon>
        <taxon>Viridiplantae</taxon>
        <taxon>Streptophyta</taxon>
        <taxon>Embryophyta</taxon>
        <taxon>Tracheophyta</taxon>
        <taxon>Spermatophyta</taxon>
        <taxon>Magnoliopsida</taxon>
        <taxon>eudicotyledons</taxon>
        <taxon>Gunneridae</taxon>
        <taxon>Pentapetalae</taxon>
        <taxon>rosids</taxon>
        <taxon>fabids</taxon>
        <taxon>Fabales</taxon>
        <taxon>Fabaceae</taxon>
        <taxon>Papilionoideae</taxon>
        <taxon>50 kb inversion clade</taxon>
        <taxon>dalbergioids sensu lato</taxon>
        <taxon>Dalbergieae</taxon>
        <taxon>Pterocarpus clade</taxon>
        <taxon>Arachis</taxon>
    </lineage>
</organism>
<keyword evidence="3" id="KW-1185">Reference proteome</keyword>
<name>A0A444WPE2_ARAHY</name>
<proteinExistence type="predicted"/>
<dbReference type="EMBL" id="SDMP01000026">
    <property type="protein sequence ID" value="RYQ79386.1"/>
    <property type="molecule type" value="Genomic_DNA"/>
</dbReference>
<reference evidence="2 3" key="1">
    <citation type="submission" date="2019-01" db="EMBL/GenBank/DDBJ databases">
        <title>Sequencing of cultivated peanut Arachis hypogaea provides insights into genome evolution and oil improvement.</title>
        <authorList>
            <person name="Chen X."/>
        </authorList>
    </citation>
    <scope>NUCLEOTIDE SEQUENCE [LARGE SCALE GENOMIC DNA]</scope>
    <source>
        <strain evidence="3">cv. Fuhuasheng</strain>
        <tissue evidence="2">Leaves</tissue>
    </source>
</reference>